<feature type="compositionally biased region" description="Low complexity" evidence="1">
    <location>
        <begin position="223"/>
        <end position="240"/>
    </location>
</feature>
<dbReference type="STRING" id="29833.A0A1E5RQK5"/>
<dbReference type="Proteomes" id="UP000095358">
    <property type="component" value="Unassembled WGS sequence"/>
</dbReference>
<dbReference type="EMBL" id="LPNN01000004">
    <property type="protein sequence ID" value="OEJ89182.1"/>
    <property type="molecule type" value="Genomic_DNA"/>
</dbReference>
<comment type="caution">
    <text evidence="2">The sequence shown here is derived from an EMBL/GenBank/DDBJ whole genome shotgun (WGS) entry which is preliminary data.</text>
</comment>
<evidence type="ECO:0000313" key="2">
    <source>
        <dbReference type="EMBL" id="OEJ89182.1"/>
    </source>
</evidence>
<gene>
    <name evidence="2" type="ORF">AWRI3580_g1648</name>
</gene>
<accession>A0A1E5RQK5</accession>
<name>A0A1E5RQK5_HANUV</name>
<keyword evidence="3" id="KW-1185">Reference proteome</keyword>
<dbReference type="AlphaFoldDB" id="A0A1E5RQK5"/>
<evidence type="ECO:0000313" key="3">
    <source>
        <dbReference type="Proteomes" id="UP000095358"/>
    </source>
</evidence>
<evidence type="ECO:0000256" key="1">
    <source>
        <dbReference type="SAM" id="MobiDB-lite"/>
    </source>
</evidence>
<sequence>MHSGGNHQLLEDNFNKKLKLDNDEKYKQNLIKFEKLSALLENNYTNVFDVTSKLFQQNGLNEFENIKFYNNVLKNENSLTNGVRLSNISKRIVNKNYNKKKSKNVMKRDGIKSFYDLAYKKKLEQASKLIKNDMSQVSVNTNKPEVTAQPKKSLFSKVATVQTNNNDLKNSGMFKNSSTSLFSHNTKHKIPDLPNNKSNALINKGYQDDEYSANDYYDDEDNSSSSFSSDDSSSDISLTSDSEVHGYNEEYWKEHNNNNKEIINNTQLSKLSRNNKLFNDYKYLETMTDNENNEDYEEYYHKKWDTLLERNDDLMNNNFFGIKKRIDTFDDDKDSVFDTNLKHEKRNSISKAPKTAHTLLPTAFHTHMFLGNNSIVQMESGNNQSDLSIVEDDLNFYSEKGSKDNVNKFKI</sequence>
<feature type="compositionally biased region" description="Acidic residues" evidence="1">
    <location>
        <begin position="210"/>
        <end position="222"/>
    </location>
</feature>
<dbReference type="OrthoDB" id="5054775at2759"/>
<protein>
    <submittedName>
        <fullName evidence="2">Uncharacterized protein</fullName>
    </submittedName>
</protein>
<feature type="region of interest" description="Disordered" evidence="1">
    <location>
        <begin position="210"/>
        <end position="240"/>
    </location>
</feature>
<organism evidence="2 3">
    <name type="scientific">Hanseniaspora uvarum</name>
    <name type="common">Yeast</name>
    <name type="synonym">Kloeckera apiculata</name>
    <dbReference type="NCBI Taxonomy" id="29833"/>
    <lineage>
        <taxon>Eukaryota</taxon>
        <taxon>Fungi</taxon>
        <taxon>Dikarya</taxon>
        <taxon>Ascomycota</taxon>
        <taxon>Saccharomycotina</taxon>
        <taxon>Saccharomycetes</taxon>
        <taxon>Saccharomycodales</taxon>
        <taxon>Saccharomycodaceae</taxon>
        <taxon>Hanseniaspora</taxon>
    </lineage>
</organism>
<dbReference type="VEuPathDB" id="FungiDB:AWRI3580_g1648"/>
<reference evidence="3" key="1">
    <citation type="journal article" date="2016" name="Genome Announc.">
        <title>Genome sequences of three species of Hanseniaspora isolated from spontaneous wine fermentations.</title>
        <authorList>
            <person name="Sternes P.R."/>
            <person name="Lee D."/>
            <person name="Kutyna D.R."/>
            <person name="Borneman A.R."/>
        </authorList>
    </citation>
    <scope>NUCLEOTIDE SEQUENCE [LARGE SCALE GENOMIC DNA]</scope>
    <source>
        <strain evidence="3">AWRI3580</strain>
    </source>
</reference>
<proteinExistence type="predicted"/>